<feature type="signal peptide" evidence="2">
    <location>
        <begin position="1"/>
        <end position="32"/>
    </location>
</feature>
<dbReference type="GO" id="GO:0004806">
    <property type="term" value="F:triacylglycerol lipase activity"/>
    <property type="evidence" value="ECO:0007669"/>
    <property type="project" value="InterPro"/>
</dbReference>
<evidence type="ECO:0008006" key="5">
    <source>
        <dbReference type="Google" id="ProtNLM"/>
    </source>
</evidence>
<comment type="caution">
    <text evidence="3">The sequence shown here is derived from an EMBL/GenBank/DDBJ whole genome shotgun (WGS) entry which is preliminary data.</text>
</comment>
<evidence type="ECO:0000313" key="4">
    <source>
        <dbReference type="Proteomes" id="UP000642748"/>
    </source>
</evidence>
<feature type="compositionally biased region" description="Low complexity" evidence="1">
    <location>
        <begin position="35"/>
        <end position="52"/>
    </location>
</feature>
<dbReference type="PANTHER" id="PTHR34853:SF1">
    <property type="entry name" value="LIPASE 5"/>
    <property type="match status" value="1"/>
</dbReference>
<sequence>MNTKLLRRRTIGVATCVALAAALVGAPATAFANPTGPAPAAANPAGSSPVAASTVGPAVASPAGAHAGPVEGRGVLLSVTPVARLSAAEVAEVVSQIPWDTTHVRYGVTAYRIEYRTVDAHGRPTTASALVVLPETAAPRLPGSGAPLPVIVYGHGTQAYRGGVASMVAGNGDREAAELFSSAGYATVAPDYLGLGTGAGNHPYMDTASEVSASLDALRAAATLATRQGRQLDPRVLVTGFSQGGTAAMGLGEALQRGADPYWRLRALAPISGPYDLQHTELAALIDHPGDGDGELDPVDGTLYIAYWTVAMNRLFPLYDSPSEVFRAPYDATVEQLFDGNHDEETILANLPGTPVDLLTPEYVRRLRQPSGALLAAERAGDGTCQWQPRVPVRLFAADGDRDALIANARQCQRQLRSHGATAQLTDVGPVDHTGSAILSIPRALDWFISLR</sequence>
<reference evidence="3" key="1">
    <citation type="submission" date="2021-01" db="EMBL/GenBank/DDBJ databases">
        <title>Whole genome shotgun sequence of Rugosimonospora africana NBRC 104875.</title>
        <authorList>
            <person name="Komaki H."/>
            <person name="Tamura T."/>
        </authorList>
    </citation>
    <scope>NUCLEOTIDE SEQUENCE</scope>
    <source>
        <strain evidence="3">NBRC 104875</strain>
    </source>
</reference>
<name>A0A8J3VQX7_9ACTN</name>
<gene>
    <name evidence="3" type="ORF">Raf01_29750</name>
</gene>
<dbReference type="InterPro" id="IPR006311">
    <property type="entry name" value="TAT_signal"/>
</dbReference>
<accession>A0A8J3VQX7</accession>
<dbReference type="GO" id="GO:0016042">
    <property type="term" value="P:lipid catabolic process"/>
    <property type="evidence" value="ECO:0007669"/>
    <property type="project" value="InterPro"/>
</dbReference>
<dbReference type="EMBL" id="BONZ01000027">
    <property type="protein sequence ID" value="GIH14803.1"/>
    <property type="molecule type" value="Genomic_DNA"/>
</dbReference>
<protein>
    <recommendedName>
        <fullName evidence="5">Secretory lipase</fullName>
    </recommendedName>
</protein>
<dbReference type="SUPFAM" id="SSF53474">
    <property type="entry name" value="alpha/beta-Hydrolases"/>
    <property type="match status" value="1"/>
</dbReference>
<dbReference type="PANTHER" id="PTHR34853">
    <property type="match status" value="1"/>
</dbReference>
<keyword evidence="2" id="KW-0732">Signal</keyword>
<keyword evidence="4" id="KW-1185">Reference proteome</keyword>
<dbReference type="PIRSF" id="PIRSF029171">
    <property type="entry name" value="Esterase_LipA"/>
    <property type="match status" value="1"/>
</dbReference>
<dbReference type="Gene3D" id="3.40.50.1820">
    <property type="entry name" value="alpha/beta hydrolase"/>
    <property type="match status" value="1"/>
</dbReference>
<dbReference type="RefSeq" id="WP_203918424.1">
    <property type="nucleotide sequence ID" value="NZ_BONZ01000027.1"/>
</dbReference>
<evidence type="ECO:0000313" key="3">
    <source>
        <dbReference type="EMBL" id="GIH14803.1"/>
    </source>
</evidence>
<dbReference type="PROSITE" id="PS51318">
    <property type="entry name" value="TAT"/>
    <property type="match status" value="1"/>
</dbReference>
<feature type="region of interest" description="Disordered" evidence="1">
    <location>
        <begin position="35"/>
        <end position="54"/>
    </location>
</feature>
<evidence type="ECO:0000256" key="2">
    <source>
        <dbReference type="SAM" id="SignalP"/>
    </source>
</evidence>
<dbReference type="Gene3D" id="1.10.260.160">
    <property type="match status" value="1"/>
</dbReference>
<dbReference type="AlphaFoldDB" id="A0A8J3VQX7"/>
<dbReference type="InterPro" id="IPR029058">
    <property type="entry name" value="AB_hydrolase_fold"/>
</dbReference>
<evidence type="ECO:0000256" key="1">
    <source>
        <dbReference type="SAM" id="MobiDB-lite"/>
    </source>
</evidence>
<dbReference type="InterPro" id="IPR005152">
    <property type="entry name" value="Lipase_secreted"/>
</dbReference>
<organism evidence="3 4">
    <name type="scientific">Rugosimonospora africana</name>
    <dbReference type="NCBI Taxonomy" id="556532"/>
    <lineage>
        <taxon>Bacteria</taxon>
        <taxon>Bacillati</taxon>
        <taxon>Actinomycetota</taxon>
        <taxon>Actinomycetes</taxon>
        <taxon>Micromonosporales</taxon>
        <taxon>Micromonosporaceae</taxon>
        <taxon>Rugosimonospora</taxon>
    </lineage>
</organism>
<dbReference type="Proteomes" id="UP000642748">
    <property type="component" value="Unassembled WGS sequence"/>
</dbReference>
<feature type="chain" id="PRO_5035313273" description="Secretory lipase" evidence="2">
    <location>
        <begin position="33"/>
        <end position="452"/>
    </location>
</feature>
<proteinExistence type="predicted"/>